<organism evidence="3 4">
    <name type="scientific">Nibrella saemangeumensis</name>
    <dbReference type="NCBI Taxonomy" id="1084526"/>
    <lineage>
        <taxon>Bacteria</taxon>
        <taxon>Pseudomonadati</taxon>
        <taxon>Bacteroidota</taxon>
        <taxon>Cytophagia</taxon>
        <taxon>Cytophagales</taxon>
        <taxon>Spirosomataceae</taxon>
        <taxon>Nibrella</taxon>
    </lineage>
</organism>
<dbReference type="Pfam" id="PF07452">
    <property type="entry name" value="CHRD"/>
    <property type="match status" value="1"/>
</dbReference>
<evidence type="ECO:0000313" key="4">
    <source>
        <dbReference type="Proteomes" id="UP001501175"/>
    </source>
</evidence>
<dbReference type="PROSITE" id="PS50933">
    <property type="entry name" value="CHRD"/>
    <property type="match status" value="1"/>
</dbReference>
<feature type="domain" description="CHRD" evidence="2">
    <location>
        <begin position="30"/>
        <end position="153"/>
    </location>
</feature>
<keyword evidence="1" id="KW-0732">Signal</keyword>
<dbReference type="SMART" id="SM00754">
    <property type="entry name" value="CHRD"/>
    <property type="match status" value="1"/>
</dbReference>
<evidence type="ECO:0000259" key="2">
    <source>
        <dbReference type="PROSITE" id="PS50933"/>
    </source>
</evidence>
<feature type="signal peptide" evidence="1">
    <location>
        <begin position="1"/>
        <end position="21"/>
    </location>
</feature>
<name>A0ABP8MR80_9BACT</name>
<accession>A0ABP8MR80</accession>
<dbReference type="InterPro" id="IPR010895">
    <property type="entry name" value="CHRD"/>
</dbReference>
<proteinExistence type="predicted"/>
<comment type="caution">
    <text evidence="3">The sequence shown here is derived from an EMBL/GenBank/DDBJ whole genome shotgun (WGS) entry which is preliminary data.</text>
</comment>
<evidence type="ECO:0000313" key="3">
    <source>
        <dbReference type="EMBL" id="GAA4453523.1"/>
    </source>
</evidence>
<gene>
    <name evidence="3" type="ORF">GCM10023189_18720</name>
</gene>
<sequence length="153" mass="16432">MKTSNVLVAAVVVTVSTLFTACVQDHQVPLIRVANVTLSPDQEVPPKNSPAMGTANVVFDRITHVMSYTVTWNNLTGNPIGSHIHGTAPRGRNAGIRHDFTTPLPKTTSGTFSNSVMVDGVAIKEDSLLAGFYYFNIHTPANPGGEIRGQIEF</sequence>
<dbReference type="EMBL" id="BAABHD010000022">
    <property type="protein sequence ID" value="GAA4453523.1"/>
    <property type="molecule type" value="Genomic_DNA"/>
</dbReference>
<protein>
    <submittedName>
        <fullName evidence="3">CHRD domain-containing protein</fullName>
    </submittedName>
</protein>
<feature type="chain" id="PRO_5046966711" evidence="1">
    <location>
        <begin position="22"/>
        <end position="153"/>
    </location>
</feature>
<dbReference type="RefSeq" id="WP_345242821.1">
    <property type="nucleotide sequence ID" value="NZ_BAABHD010000022.1"/>
</dbReference>
<keyword evidence="4" id="KW-1185">Reference proteome</keyword>
<dbReference type="PROSITE" id="PS51257">
    <property type="entry name" value="PROKAR_LIPOPROTEIN"/>
    <property type="match status" value="1"/>
</dbReference>
<evidence type="ECO:0000256" key="1">
    <source>
        <dbReference type="SAM" id="SignalP"/>
    </source>
</evidence>
<reference evidence="4" key="1">
    <citation type="journal article" date="2019" name="Int. J. Syst. Evol. Microbiol.">
        <title>The Global Catalogue of Microorganisms (GCM) 10K type strain sequencing project: providing services to taxonomists for standard genome sequencing and annotation.</title>
        <authorList>
            <consortium name="The Broad Institute Genomics Platform"/>
            <consortium name="The Broad Institute Genome Sequencing Center for Infectious Disease"/>
            <person name="Wu L."/>
            <person name="Ma J."/>
        </authorList>
    </citation>
    <scope>NUCLEOTIDE SEQUENCE [LARGE SCALE GENOMIC DNA]</scope>
    <source>
        <strain evidence="4">JCM 17927</strain>
    </source>
</reference>
<dbReference type="Proteomes" id="UP001501175">
    <property type="component" value="Unassembled WGS sequence"/>
</dbReference>